<dbReference type="Proteomes" id="UP000748531">
    <property type="component" value="Unassembled WGS sequence"/>
</dbReference>
<accession>A0A8J4WSW1</accession>
<comment type="subcellular location">
    <subcellularLocation>
        <location evidence="1">Nucleus</location>
    </subcellularLocation>
</comment>
<dbReference type="GO" id="GO:0000976">
    <property type="term" value="F:transcription cis-regulatory region binding"/>
    <property type="evidence" value="ECO:0007669"/>
    <property type="project" value="TreeGrafter"/>
</dbReference>
<feature type="region of interest" description="Disordered" evidence="10">
    <location>
        <begin position="828"/>
        <end position="940"/>
    </location>
</feature>
<dbReference type="GO" id="GO:0000785">
    <property type="term" value="C:chromatin"/>
    <property type="evidence" value="ECO:0007669"/>
    <property type="project" value="TreeGrafter"/>
</dbReference>
<keyword evidence="6" id="KW-0805">Transcription regulation</keyword>
<dbReference type="GO" id="GO:0006325">
    <property type="term" value="P:chromatin organization"/>
    <property type="evidence" value="ECO:0007669"/>
    <property type="project" value="UniProtKB-KW"/>
</dbReference>
<reference evidence="11" key="1">
    <citation type="submission" date="2019-05" db="EMBL/GenBank/DDBJ databases">
        <title>Annotation for the trematode Paragonimus heterotremus.</title>
        <authorList>
            <person name="Choi Y.-J."/>
        </authorList>
    </citation>
    <scope>NUCLEOTIDE SEQUENCE</scope>
    <source>
        <strain evidence="11">LC</strain>
    </source>
</reference>
<feature type="region of interest" description="Disordered" evidence="10">
    <location>
        <begin position="158"/>
        <end position="250"/>
    </location>
</feature>
<dbReference type="OrthoDB" id="5962932at2759"/>
<proteinExistence type="predicted"/>
<feature type="compositionally biased region" description="Basic residues" evidence="10">
    <location>
        <begin position="192"/>
        <end position="208"/>
    </location>
</feature>
<keyword evidence="4" id="KW-0597">Phosphoprotein</keyword>
<dbReference type="GO" id="GO:0045786">
    <property type="term" value="P:negative regulation of cell cycle"/>
    <property type="evidence" value="ECO:0007669"/>
    <property type="project" value="TreeGrafter"/>
</dbReference>
<evidence type="ECO:0000313" key="12">
    <source>
        <dbReference type="Proteomes" id="UP000748531"/>
    </source>
</evidence>
<evidence type="ECO:0000256" key="5">
    <source>
        <dbReference type="ARBA" id="ARBA00022853"/>
    </source>
</evidence>
<organism evidence="11 12">
    <name type="scientific">Paragonimus heterotremus</name>
    <dbReference type="NCBI Taxonomy" id="100268"/>
    <lineage>
        <taxon>Eukaryota</taxon>
        <taxon>Metazoa</taxon>
        <taxon>Spiralia</taxon>
        <taxon>Lophotrochozoa</taxon>
        <taxon>Platyhelminthes</taxon>
        <taxon>Trematoda</taxon>
        <taxon>Digenea</taxon>
        <taxon>Plagiorchiida</taxon>
        <taxon>Troglotremata</taxon>
        <taxon>Troglotrematidae</taxon>
        <taxon>Paragonimus</taxon>
    </lineage>
</organism>
<evidence type="ECO:0000256" key="6">
    <source>
        <dbReference type="ARBA" id="ARBA00023015"/>
    </source>
</evidence>
<dbReference type="PANTHER" id="PTHR12693">
    <property type="entry name" value="MENIN"/>
    <property type="match status" value="1"/>
</dbReference>
<dbReference type="GO" id="GO:0003682">
    <property type="term" value="F:chromatin binding"/>
    <property type="evidence" value="ECO:0007669"/>
    <property type="project" value="TreeGrafter"/>
</dbReference>
<keyword evidence="5" id="KW-0156">Chromatin regulator</keyword>
<evidence type="ECO:0000313" key="11">
    <source>
        <dbReference type="EMBL" id="KAF5403135.1"/>
    </source>
</evidence>
<evidence type="ECO:0000256" key="2">
    <source>
        <dbReference type="ARBA" id="ARBA00021162"/>
    </source>
</evidence>
<dbReference type="AlphaFoldDB" id="A0A8J4WSW1"/>
<protein>
    <recommendedName>
        <fullName evidence="2">Menin</fullName>
    </recommendedName>
</protein>
<dbReference type="EMBL" id="LUCH01001405">
    <property type="protein sequence ID" value="KAF5403135.1"/>
    <property type="molecule type" value="Genomic_DNA"/>
</dbReference>
<name>A0A8J4WSW1_9TREM</name>
<feature type="compositionally biased region" description="Low complexity" evidence="10">
    <location>
        <begin position="828"/>
        <end position="839"/>
    </location>
</feature>
<evidence type="ECO:0000256" key="9">
    <source>
        <dbReference type="ARBA" id="ARBA00023242"/>
    </source>
</evidence>
<feature type="compositionally biased region" description="Basic residues" evidence="10">
    <location>
        <begin position="919"/>
        <end position="930"/>
    </location>
</feature>
<keyword evidence="9" id="KW-0539">Nucleus</keyword>
<comment type="caution">
    <text evidence="11">The sequence shown here is derived from an EMBL/GenBank/DDBJ whole genome shotgun (WGS) entry which is preliminary data.</text>
</comment>
<evidence type="ECO:0000256" key="7">
    <source>
        <dbReference type="ARBA" id="ARBA00023125"/>
    </source>
</evidence>
<gene>
    <name evidence="11" type="ORF">PHET_03013</name>
</gene>
<keyword evidence="12" id="KW-1185">Reference proteome</keyword>
<dbReference type="GO" id="GO:0035097">
    <property type="term" value="C:histone methyltransferase complex"/>
    <property type="evidence" value="ECO:0007669"/>
    <property type="project" value="TreeGrafter"/>
</dbReference>
<keyword evidence="7" id="KW-0238">DNA-binding</keyword>
<feature type="compositionally biased region" description="Polar residues" evidence="10">
    <location>
        <begin position="164"/>
        <end position="188"/>
    </location>
</feature>
<evidence type="ECO:0000256" key="10">
    <source>
        <dbReference type="SAM" id="MobiDB-lite"/>
    </source>
</evidence>
<dbReference type="GO" id="GO:0006357">
    <property type="term" value="P:regulation of transcription by RNA polymerase II"/>
    <property type="evidence" value="ECO:0007669"/>
    <property type="project" value="TreeGrafter"/>
</dbReference>
<keyword evidence="3" id="KW-0678">Repressor</keyword>
<dbReference type="PANTHER" id="PTHR12693:SF3">
    <property type="entry name" value="MENIN"/>
    <property type="match status" value="1"/>
</dbReference>
<evidence type="ECO:0000256" key="3">
    <source>
        <dbReference type="ARBA" id="ARBA00022491"/>
    </source>
</evidence>
<dbReference type="Pfam" id="PF05053">
    <property type="entry name" value="Menin"/>
    <property type="match status" value="4"/>
</dbReference>
<dbReference type="InterPro" id="IPR007747">
    <property type="entry name" value="Menin"/>
</dbReference>
<evidence type="ECO:0000256" key="1">
    <source>
        <dbReference type="ARBA" id="ARBA00004123"/>
    </source>
</evidence>
<dbReference type="GO" id="GO:0000403">
    <property type="term" value="F:Y-form DNA binding"/>
    <property type="evidence" value="ECO:0007669"/>
    <property type="project" value="TreeGrafter"/>
</dbReference>
<feature type="compositionally biased region" description="Polar residues" evidence="10">
    <location>
        <begin position="889"/>
        <end position="912"/>
    </location>
</feature>
<keyword evidence="8" id="KW-0804">Transcription</keyword>
<sequence length="1271" mass="138545">MTLRGGQSSGSIRTWRRFFPLSSVDNLVDLMRDILISSRFQPLPSHGLGGKQRCICAHSELPDDCRICHPRIDIDNVTISCVIEPDLTFVSILLGLIENHLTVTPVDDTATQTKSKFTVTLQPKLLPPYSSPRCRTSASTTKIPPSPLCVHTIEPSSILPDLNGSEQQPPTDESLSVSPVITCESNPPSAHAQRRSGSRRTRTVHRRVSVSQLAPVDAQSVEPEPLGLRTPSAVPESTSSSTNKRRRFSDTEVGTTSFPCVTFEEVDRRYQEFYTLVTTSPKLRPFFIRGATSTKHQDVYKSNAQPNGPTPPRFATRGLIRAVCEVLWTRMASGKGREKLTHTQSVYSFLTVGILDSFGLAYTTVAACQLLGYTDVDLALSEDHGWVEFGPPDARQSADVASWVYNVHVPSTPNDTSISSSSEQCRVRSPRPIESVEQLANRTVEADRAADVLGETAGVPPPPIRMPPLTRSWLYVNGYPVVCRPRILAVAAAVTALQPGASLTTQIQAPVSAPAAPANTYTTSSDLVTPSGLARHLSSAPAISMEVVNMKHRLLWLFYDAGCLARYPLGLTNLADLEDAFPSTDGTTGPWPRTDQPAGVIFPPLTPSIQVEDCKPTENLETGASFFSMDSTSVPLRLYNQAVLVTQRYYCNQHVYPYTSLAGYLYRHGDHRGALRYWSEATAVIGQYNHSSEDWEIYRELLEIATQLMPHMFRCAAEASRSCAEGLLQADPDGSLYQTSNILDDPQCLAYLLAFYDNLCLWEEDSPVPVLHVGWVDKMMVNLSRFSQRARRLLNLSADATRSVVTDQSAHSPTSFYSRKSEQCAPASPALSVSVSGSKRVSRRSRTVSATPQGDRPVLPQADGPSDPHLPLSIQTDSPVQELMASAASRPSHTATSLTEQDVPTSDMSTLSHPVYSRPLKHKKTRKGKTKTSSADSSAQFAESLATTVDKPTDLVNHADTIVTNPEVVEVLAGLYQEEESGEPRSDVMTELEELDASPSPPPLVEFVNHEDLLETLVGACDQQLLNPAFLWGMEPNMPFLPTNVAPEDAFNRLLASLEPKRLTTVHAPSLFPTPPNSGSICYNVEEPVCTVENQLLSAASQTSSLVDVGDLTNTAVHTSCKSELLDGMTNTSAEQTVVPFLEGFDSVDSNDLLGVASNDLIDLVHSESTVVPDGHKPEDLTNSLDLELILKADESSPSSIDSSTIATAEPIRPKTMEELIVHLTLHSIKMITIIDLLRAARLNSSAIKLALTAQSQVSLRRSGLSSTHDV</sequence>
<evidence type="ECO:0000256" key="8">
    <source>
        <dbReference type="ARBA" id="ARBA00023163"/>
    </source>
</evidence>
<dbReference type="GO" id="GO:0008285">
    <property type="term" value="P:negative regulation of cell population proliferation"/>
    <property type="evidence" value="ECO:0007669"/>
    <property type="project" value="TreeGrafter"/>
</dbReference>
<evidence type="ECO:0000256" key="4">
    <source>
        <dbReference type="ARBA" id="ARBA00022553"/>
    </source>
</evidence>